<evidence type="ECO:0000256" key="4">
    <source>
        <dbReference type="SAM" id="Phobius"/>
    </source>
</evidence>
<protein>
    <recommendedName>
        <fullName evidence="5">YknX-like beta-barrel domain-containing protein</fullName>
    </recommendedName>
</protein>
<name>A0A1G2UU31_9BACT</name>
<dbReference type="NCBIfam" id="TIGR01730">
    <property type="entry name" value="RND_mfp"/>
    <property type="match status" value="1"/>
</dbReference>
<gene>
    <name evidence="6" type="ORF">A3G46_02620</name>
</gene>
<dbReference type="Gene3D" id="1.10.287.470">
    <property type="entry name" value="Helix hairpin bin"/>
    <property type="match status" value="1"/>
</dbReference>
<dbReference type="Pfam" id="PF25990">
    <property type="entry name" value="Beta-barrel_YknX"/>
    <property type="match status" value="1"/>
</dbReference>
<keyword evidence="4" id="KW-1133">Transmembrane helix</keyword>
<keyword evidence="4" id="KW-0472">Membrane</keyword>
<sequence>MPTFFNKISSLLKSKWVLWIIILIVLGVGGYFLFFYRSQTYQFVTVERGSIDESVSITGNTTPAESVSLTFGSSGIISRTYSDLGKQVWAGQVLAELNTNDLVAGLHQAQASVLEQQAKLQALQNGTKPIDASLAFIIAMRDAYLETETAVFRYADTIFTNGVSVNPVIKIRTQNQDEERSIETERLIVGEKLKKWKDNLANLNILSDSKTINYTKEIGNDAIISIAIFLDNLGTITANLNPNNSGSSQSEIDTDRTTINTAAQAVSTSASALQTAYTAWTSAPEDLNAQEAAVKAVEASVESAQAKIHNAQIVAPISGAITQFDAKIGQLASPNTPLISIMSDTGYEVDAGVSEIDIGKILLNNIVSITLDAFPNEIFSGAVFYVAPAETNVQGVISYQIKISFDKPDSRLKSGLTANIDIQTKHKDNVLILPQYAILQNDSGTFVEILENNIIKQNSVVLGITDQKGNVEVISGVTEGEQVFNIGLKVTQ</sequence>
<evidence type="ECO:0000313" key="6">
    <source>
        <dbReference type="EMBL" id="OHB12886.1"/>
    </source>
</evidence>
<dbReference type="InterPro" id="IPR006143">
    <property type="entry name" value="RND_pump_MFP"/>
</dbReference>
<dbReference type="PANTHER" id="PTHR32347">
    <property type="entry name" value="EFFLUX SYSTEM COMPONENT YKNX-RELATED"/>
    <property type="match status" value="1"/>
</dbReference>
<dbReference type="InterPro" id="IPR058636">
    <property type="entry name" value="Beta-barrel_YknX"/>
</dbReference>
<feature type="transmembrane region" description="Helical" evidence="4">
    <location>
        <begin position="16"/>
        <end position="36"/>
    </location>
</feature>
<dbReference type="GO" id="GO:0016020">
    <property type="term" value="C:membrane"/>
    <property type="evidence" value="ECO:0007669"/>
    <property type="project" value="InterPro"/>
</dbReference>
<organism evidence="6 7">
    <name type="scientific">Candidatus Zambryskibacteria bacterium RIFCSPLOWO2_12_FULL_39_16</name>
    <dbReference type="NCBI Taxonomy" id="1802775"/>
    <lineage>
        <taxon>Bacteria</taxon>
        <taxon>Candidatus Zambryskiibacteriota</taxon>
    </lineage>
</organism>
<dbReference type="EMBL" id="MHWS01000002">
    <property type="protein sequence ID" value="OHB12886.1"/>
    <property type="molecule type" value="Genomic_DNA"/>
</dbReference>
<dbReference type="GO" id="GO:0022857">
    <property type="term" value="F:transmembrane transporter activity"/>
    <property type="evidence" value="ECO:0007669"/>
    <property type="project" value="InterPro"/>
</dbReference>
<evidence type="ECO:0000256" key="2">
    <source>
        <dbReference type="ARBA" id="ARBA00009477"/>
    </source>
</evidence>
<dbReference type="Gene3D" id="2.40.30.170">
    <property type="match status" value="1"/>
</dbReference>
<dbReference type="InterPro" id="IPR050465">
    <property type="entry name" value="UPF0194_transport"/>
</dbReference>
<evidence type="ECO:0000256" key="1">
    <source>
        <dbReference type="ARBA" id="ARBA00004196"/>
    </source>
</evidence>
<dbReference type="PANTHER" id="PTHR32347:SF14">
    <property type="entry name" value="EFFLUX SYSTEM COMPONENT YKNX-RELATED"/>
    <property type="match status" value="1"/>
</dbReference>
<comment type="subcellular location">
    <subcellularLocation>
        <location evidence="1">Cell envelope</location>
    </subcellularLocation>
</comment>
<dbReference type="Proteomes" id="UP000177276">
    <property type="component" value="Unassembled WGS sequence"/>
</dbReference>
<feature type="domain" description="YknX-like beta-barrel" evidence="5">
    <location>
        <begin position="348"/>
        <end position="422"/>
    </location>
</feature>
<reference evidence="6 7" key="1">
    <citation type="journal article" date="2016" name="Nat. Commun.">
        <title>Thousands of microbial genomes shed light on interconnected biogeochemical processes in an aquifer system.</title>
        <authorList>
            <person name="Anantharaman K."/>
            <person name="Brown C.T."/>
            <person name="Hug L.A."/>
            <person name="Sharon I."/>
            <person name="Castelle C.J."/>
            <person name="Probst A.J."/>
            <person name="Thomas B.C."/>
            <person name="Singh A."/>
            <person name="Wilkins M.J."/>
            <person name="Karaoz U."/>
            <person name="Brodie E.L."/>
            <person name="Williams K.H."/>
            <person name="Hubbard S.S."/>
            <person name="Banfield J.F."/>
        </authorList>
    </citation>
    <scope>NUCLEOTIDE SEQUENCE [LARGE SCALE GENOMIC DNA]</scope>
</reference>
<comment type="similarity">
    <text evidence="2">Belongs to the membrane fusion protein (MFP) (TC 8.A.1) family.</text>
</comment>
<dbReference type="Gene3D" id="2.40.50.100">
    <property type="match status" value="1"/>
</dbReference>
<evidence type="ECO:0000313" key="7">
    <source>
        <dbReference type="Proteomes" id="UP000177276"/>
    </source>
</evidence>
<proteinExistence type="inferred from homology"/>
<evidence type="ECO:0000259" key="5">
    <source>
        <dbReference type="Pfam" id="PF25990"/>
    </source>
</evidence>
<keyword evidence="4" id="KW-0812">Transmembrane</keyword>
<accession>A0A1G2UU31</accession>
<dbReference type="GO" id="GO:0030313">
    <property type="term" value="C:cell envelope"/>
    <property type="evidence" value="ECO:0007669"/>
    <property type="project" value="UniProtKB-SubCell"/>
</dbReference>
<dbReference type="AlphaFoldDB" id="A0A1G2UU31"/>
<dbReference type="Gene3D" id="2.40.420.20">
    <property type="match status" value="1"/>
</dbReference>
<evidence type="ECO:0000256" key="3">
    <source>
        <dbReference type="ARBA" id="ARBA00023054"/>
    </source>
</evidence>
<dbReference type="SUPFAM" id="SSF111369">
    <property type="entry name" value="HlyD-like secretion proteins"/>
    <property type="match status" value="1"/>
</dbReference>
<comment type="caution">
    <text evidence="6">The sequence shown here is derived from an EMBL/GenBank/DDBJ whole genome shotgun (WGS) entry which is preliminary data.</text>
</comment>
<keyword evidence="3" id="KW-0175">Coiled coil</keyword>